<evidence type="ECO:0000256" key="2">
    <source>
        <dbReference type="SAM" id="MobiDB-lite"/>
    </source>
</evidence>
<dbReference type="Proteomes" id="UP000790347">
    <property type="component" value="Unassembled WGS sequence"/>
</dbReference>
<feature type="region of interest" description="Disordered" evidence="2">
    <location>
        <begin position="134"/>
        <end position="170"/>
    </location>
</feature>
<evidence type="ECO:0008006" key="5">
    <source>
        <dbReference type="Google" id="ProtNLM"/>
    </source>
</evidence>
<feature type="compositionally biased region" description="Basic residues" evidence="2">
    <location>
        <begin position="141"/>
        <end position="150"/>
    </location>
</feature>
<keyword evidence="4" id="KW-1185">Reference proteome</keyword>
<dbReference type="EMBL" id="ASGP02000001">
    <property type="protein sequence ID" value="KAH9528404.1"/>
    <property type="molecule type" value="Genomic_DNA"/>
</dbReference>
<name>A0A922IFJ2_DERFA</name>
<gene>
    <name evidence="3" type="ORF">DERF_002354</name>
</gene>
<evidence type="ECO:0000313" key="3">
    <source>
        <dbReference type="EMBL" id="KAH9528404.1"/>
    </source>
</evidence>
<sequence length="329" mass="38434">MAPKFAPKVWKRPYTSIYNDNYRYGNSLYSDAVDEIERKYNEALARTSFRRDRPDLGLSTFADSQLMGESVARNLRTQAANDSLSNELTRTLSTERVNSYLEGSERRAHSAALASSPSFDSYYSSRQLDRLNSELEDSRLRRSASRRSMSRRPESAYYTRQSSYEMSTLNDDVGKPRDSFWMERCNELLKEVELVRLDLNESANKIKQEQAVLKGKTDREVTDLMITIEDQDRQLNDLQKQLRKQAKQVSDISLELQASQRQYQDVNEQLGQSQKRCLNLHHELEEMKNNLEKSHIYTSFAKELSKSTSTMQMPEHYNVKRDPRFQLME</sequence>
<feature type="compositionally biased region" description="Polar residues" evidence="2">
    <location>
        <begin position="158"/>
        <end position="170"/>
    </location>
</feature>
<proteinExistence type="predicted"/>
<feature type="coiled-coil region" evidence="1">
    <location>
        <begin position="189"/>
        <end position="290"/>
    </location>
</feature>
<organism evidence="3 4">
    <name type="scientific">Dermatophagoides farinae</name>
    <name type="common">American house dust mite</name>
    <dbReference type="NCBI Taxonomy" id="6954"/>
    <lineage>
        <taxon>Eukaryota</taxon>
        <taxon>Metazoa</taxon>
        <taxon>Ecdysozoa</taxon>
        <taxon>Arthropoda</taxon>
        <taxon>Chelicerata</taxon>
        <taxon>Arachnida</taxon>
        <taxon>Acari</taxon>
        <taxon>Acariformes</taxon>
        <taxon>Sarcoptiformes</taxon>
        <taxon>Astigmata</taxon>
        <taxon>Psoroptidia</taxon>
        <taxon>Analgoidea</taxon>
        <taxon>Pyroglyphidae</taxon>
        <taxon>Dermatophagoidinae</taxon>
        <taxon>Dermatophagoides</taxon>
    </lineage>
</organism>
<dbReference type="AlphaFoldDB" id="A0A922IFJ2"/>
<reference evidence="3" key="1">
    <citation type="submission" date="2013-05" db="EMBL/GenBank/DDBJ databases">
        <authorList>
            <person name="Yim A.K.Y."/>
            <person name="Chan T.F."/>
            <person name="Ji K.M."/>
            <person name="Liu X.Y."/>
            <person name="Zhou J.W."/>
            <person name="Li R.Q."/>
            <person name="Yang K.Y."/>
            <person name="Li J."/>
            <person name="Li M."/>
            <person name="Law P.T.W."/>
            <person name="Wu Y.L."/>
            <person name="Cai Z.L."/>
            <person name="Qin H."/>
            <person name="Bao Y."/>
            <person name="Leung R.K.K."/>
            <person name="Ng P.K.S."/>
            <person name="Zou J."/>
            <person name="Zhong X.J."/>
            <person name="Ran P.X."/>
            <person name="Zhong N.S."/>
            <person name="Liu Z.G."/>
            <person name="Tsui S.K.W."/>
        </authorList>
    </citation>
    <scope>NUCLEOTIDE SEQUENCE</scope>
    <source>
        <strain evidence="3">Derf</strain>
        <tissue evidence="3">Whole organism</tissue>
    </source>
</reference>
<reference evidence="3" key="2">
    <citation type="journal article" date="2022" name="Res Sq">
        <title>Comparative Genomics Reveals Insights into the Divergent Evolution of Astigmatic Mites and Household Pest Adaptations.</title>
        <authorList>
            <person name="Xiong Q."/>
            <person name="Wan A.T.-Y."/>
            <person name="Liu X.-Y."/>
            <person name="Fung C.S.-H."/>
            <person name="Xiao X."/>
            <person name="Malainual N."/>
            <person name="Hou J."/>
            <person name="Wang L."/>
            <person name="Wang M."/>
            <person name="Yang K."/>
            <person name="Cui Y."/>
            <person name="Leung E."/>
            <person name="Nong W."/>
            <person name="Shin S.-K."/>
            <person name="Au S."/>
            <person name="Jeong K.Y."/>
            <person name="Chew F.T."/>
            <person name="Hui J."/>
            <person name="Leung T.F."/>
            <person name="Tungtrongchitr A."/>
            <person name="Zhong N."/>
            <person name="Liu Z."/>
            <person name="Tsui S."/>
        </authorList>
    </citation>
    <scope>NUCLEOTIDE SEQUENCE</scope>
    <source>
        <strain evidence="3">Derf</strain>
        <tissue evidence="3">Whole organism</tissue>
    </source>
</reference>
<keyword evidence="1" id="KW-0175">Coiled coil</keyword>
<protein>
    <recommendedName>
        <fullName evidence="5">Paramyosin</fullName>
    </recommendedName>
</protein>
<comment type="caution">
    <text evidence="3">The sequence shown here is derived from an EMBL/GenBank/DDBJ whole genome shotgun (WGS) entry which is preliminary data.</text>
</comment>
<evidence type="ECO:0000313" key="4">
    <source>
        <dbReference type="Proteomes" id="UP000790347"/>
    </source>
</evidence>
<dbReference type="OrthoDB" id="6424647at2759"/>
<accession>A0A922IFJ2</accession>
<evidence type="ECO:0000256" key="1">
    <source>
        <dbReference type="SAM" id="Coils"/>
    </source>
</evidence>